<reference evidence="13" key="1">
    <citation type="submission" date="2016-11" db="UniProtKB">
        <authorList>
            <consortium name="WormBaseParasite"/>
        </authorList>
    </citation>
    <scope>IDENTIFICATION</scope>
</reference>
<evidence type="ECO:0000256" key="8">
    <source>
        <dbReference type="ARBA" id="ARBA00023136"/>
    </source>
</evidence>
<dbReference type="Pfam" id="PF04130">
    <property type="entry name" value="GCP_C_terminal"/>
    <property type="match status" value="1"/>
</dbReference>
<sequence>MSPTHWKSVRSKLVAQRFAFLGSFPSSHWYKPLTSEFITLLNVSPEEQERIIDEEVKFFLAGYQTENIRFTYDTSKEPIGLKINPSLDPYMRSAIDRFKDVFINLYIIRTYCYQMKHDRSFSLIARVVAKEVCDRTNKLLRPIIESELSDNNLLGGQVLSELYALRQKAVVQKDLENINGIFMVSNYRGTLVQESKFMIWSKKGISPSDATKIEDSMMIRSESSQHILIEDLCPSFLLPILQSIVKCGDYRCMMDKAAIGRGPMPSSEDWGLLDINAVARKVKQVESETSAALLKQLRSSIALDNAIKDTQWLLLDGAWVRSLLLVCQRESLLNRPASEVSKKQLNWISDKILKPIAQKHFPFVKNFSLAISDVDVFEQLRTSGLISERHESSIEKSEPLLCELLTLSYCCPAEMEKIIPNHIVQLYVIVFRLLLQLCNASDDVCDALFDQGRFRDPEPVQRAQCYLLCAIDRDLQKLRSTLLDAVDRAKENFYKQIEKVCYSISNETGIYDCTNTHSKAAKEQRIHSTANKIMLIASISMCITGVLSSGIIGYISDWKSRKLALLIPFMGLLIADITLFMQAYFVELSPFYFIVSELIFGCFGGYMSIISSAFAYITSAAESNALMRSKSIARLEGIMGIGGTSHILFFYLKQRFYWDAEYFGYLKAIIQACSTIMALFIYPFLKSKGVHDTCLTLLGLTARALGKAWLVIAWSGCSVFFSVLFEMFSRFPATGLRSLIASNVRPNHRGGAFAMIGVLEGGCNLAAAFVFHSLFPWSLSFMPQLSFIIMAVLIVPPTILIWLVFLNLVYQYYKGTIKRYYRHQLDSPSLQNEYSMSGEVEHLKQIS</sequence>
<dbReference type="Gene3D" id="1.20.120.1900">
    <property type="entry name" value="Gamma-tubulin complex, C-terminal domain"/>
    <property type="match status" value="1"/>
</dbReference>
<dbReference type="InterPro" id="IPR040457">
    <property type="entry name" value="GCP_C"/>
</dbReference>
<comment type="similarity">
    <text evidence="3">Belongs to the TUBGCP family.</text>
</comment>
<evidence type="ECO:0000256" key="3">
    <source>
        <dbReference type="ARBA" id="ARBA00010337"/>
    </source>
</evidence>
<feature type="transmembrane region" description="Helical" evidence="10">
    <location>
        <begin position="533"/>
        <end position="556"/>
    </location>
</feature>
<keyword evidence="6" id="KW-0493">Microtubule</keyword>
<dbReference type="WBParaSite" id="Hba_19191">
    <property type="protein sequence ID" value="Hba_19191"/>
    <property type="gene ID" value="Hba_19191"/>
</dbReference>
<dbReference type="GO" id="GO:0016020">
    <property type="term" value="C:membrane"/>
    <property type="evidence" value="ECO:0007669"/>
    <property type="project" value="UniProtKB-SubCell"/>
</dbReference>
<evidence type="ECO:0000256" key="2">
    <source>
        <dbReference type="ARBA" id="ARBA00004245"/>
    </source>
</evidence>
<keyword evidence="4" id="KW-0963">Cytoplasm</keyword>
<evidence type="ECO:0000256" key="6">
    <source>
        <dbReference type="ARBA" id="ARBA00022701"/>
    </source>
</evidence>
<feature type="transmembrane region" description="Helical" evidence="10">
    <location>
        <begin position="712"/>
        <end position="731"/>
    </location>
</feature>
<evidence type="ECO:0000256" key="4">
    <source>
        <dbReference type="ARBA" id="ARBA00022490"/>
    </source>
</evidence>
<dbReference type="InterPro" id="IPR036259">
    <property type="entry name" value="MFS_trans_sf"/>
</dbReference>
<dbReference type="GO" id="GO:0005874">
    <property type="term" value="C:microtubule"/>
    <property type="evidence" value="ECO:0007669"/>
    <property type="project" value="UniProtKB-KW"/>
</dbReference>
<dbReference type="Proteomes" id="UP000095283">
    <property type="component" value="Unplaced"/>
</dbReference>
<evidence type="ECO:0000256" key="7">
    <source>
        <dbReference type="ARBA" id="ARBA00022989"/>
    </source>
</evidence>
<keyword evidence="5 10" id="KW-0812">Transmembrane</keyword>
<dbReference type="SUPFAM" id="SSF103473">
    <property type="entry name" value="MFS general substrate transporter"/>
    <property type="match status" value="1"/>
</dbReference>
<accession>A0A1I7XNT7</accession>
<dbReference type="PANTHER" id="PTHR23507">
    <property type="entry name" value="ZGC:174356"/>
    <property type="match status" value="1"/>
</dbReference>
<comment type="subcellular location">
    <subcellularLocation>
        <location evidence="2">Cytoplasm</location>
        <location evidence="2">Cytoskeleton</location>
    </subcellularLocation>
    <subcellularLocation>
        <location evidence="1">Membrane</location>
        <topology evidence="1">Multi-pass membrane protein</topology>
    </subcellularLocation>
</comment>
<dbReference type="AlphaFoldDB" id="A0A1I7XNT7"/>
<feature type="transmembrane region" description="Helical" evidence="10">
    <location>
        <begin position="787"/>
        <end position="810"/>
    </location>
</feature>
<evidence type="ECO:0000256" key="10">
    <source>
        <dbReference type="SAM" id="Phobius"/>
    </source>
</evidence>
<name>A0A1I7XNT7_HETBA</name>
<dbReference type="PANTHER" id="PTHR23507:SF27">
    <property type="entry name" value="SOLUTE CARRIER FAMILY RELATED"/>
    <property type="match status" value="1"/>
</dbReference>
<evidence type="ECO:0000256" key="5">
    <source>
        <dbReference type="ARBA" id="ARBA00022692"/>
    </source>
</evidence>
<keyword evidence="7 10" id="KW-1133">Transmembrane helix</keyword>
<evidence type="ECO:0000256" key="1">
    <source>
        <dbReference type="ARBA" id="ARBA00004141"/>
    </source>
</evidence>
<keyword evidence="12" id="KW-1185">Reference proteome</keyword>
<protein>
    <submittedName>
        <fullName evidence="13">GCP_C_terminal domain-containing protein</fullName>
    </submittedName>
</protein>
<keyword evidence="9" id="KW-0206">Cytoskeleton</keyword>
<dbReference type="GO" id="GO:0022857">
    <property type="term" value="F:transmembrane transporter activity"/>
    <property type="evidence" value="ECO:0007669"/>
    <property type="project" value="TreeGrafter"/>
</dbReference>
<dbReference type="InterPro" id="IPR042241">
    <property type="entry name" value="GCP_C_sf"/>
</dbReference>
<proteinExistence type="inferred from homology"/>
<evidence type="ECO:0000259" key="11">
    <source>
        <dbReference type="Pfam" id="PF04130"/>
    </source>
</evidence>
<evidence type="ECO:0000313" key="13">
    <source>
        <dbReference type="WBParaSite" id="Hba_19191"/>
    </source>
</evidence>
<evidence type="ECO:0000256" key="9">
    <source>
        <dbReference type="ARBA" id="ARBA00023212"/>
    </source>
</evidence>
<feature type="transmembrane region" description="Helical" evidence="10">
    <location>
        <begin position="563"/>
        <end position="585"/>
    </location>
</feature>
<feature type="transmembrane region" description="Helical" evidence="10">
    <location>
        <begin position="664"/>
        <end position="682"/>
    </location>
</feature>
<keyword evidence="8 10" id="KW-0472">Membrane</keyword>
<feature type="domain" description="Gamma tubulin complex component C-terminal" evidence="11">
    <location>
        <begin position="313"/>
        <end position="465"/>
    </location>
</feature>
<evidence type="ECO:0000313" key="12">
    <source>
        <dbReference type="Proteomes" id="UP000095283"/>
    </source>
</evidence>
<feature type="transmembrane region" description="Helical" evidence="10">
    <location>
        <begin position="591"/>
        <end position="619"/>
    </location>
</feature>
<dbReference type="GO" id="GO:0043015">
    <property type="term" value="F:gamma-tubulin binding"/>
    <property type="evidence" value="ECO:0007669"/>
    <property type="project" value="InterPro"/>
</dbReference>
<organism evidence="12 13">
    <name type="scientific">Heterorhabditis bacteriophora</name>
    <name type="common">Entomopathogenic nematode worm</name>
    <dbReference type="NCBI Taxonomy" id="37862"/>
    <lineage>
        <taxon>Eukaryota</taxon>
        <taxon>Metazoa</taxon>
        <taxon>Ecdysozoa</taxon>
        <taxon>Nematoda</taxon>
        <taxon>Chromadorea</taxon>
        <taxon>Rhabditida</taxon>
        <taxon>Rhabditina</taxon>
        <taxon>Rhabditomorpha</taxon>
        <taxon>Strongyloidea</taxon>
        <taxon>Heterorhabditidae</taxon>
        <taxon>Heterorhabditis</taxon>
    </lineage>
</organism>
<feature type="transmembrane region" description="Helical" evidence="10">
    <location>
        <begin position="752"/>
        <end position="775"/>
    </location>
</feature>